<gene>
    <name evidence="1" type="ORF">GQ43DRAFT_157382</name>
</gene>
<comment type="caution">
    <text evidence="1">The sequence shown here is derived from an EMBL/GenBank/DDBJ whole genome shotgun (WGS) entry which is preliminary data.</text>
</comment>
<name>A0A9P4JFI3_9PLEO</name>
<dbReference type="Proteomes" id="UP000799536">
    <property type="component" value="Unassembled WGS sequence"/>
</dbReference>
<proteinExistence type="predicted"/>
<reference evidence="1" key="1">
    <citation type="journal article" date="2020" name="Stud. Mycol.">
        <title>101 Dothideomycetes genomes: a test case for predicting lifestyles and emergence of pathogens.</title>
        <authorList>
            <person name="Haridas S."/>
            <person name="Albert R."/>
            <person name="Binder M."/>
            <person name="Bloem J."/>
            <person name="Labutti K."/>
            <person name="Salamov A."/>
            <person name="Andreopoulos B."/>
            <person name="Baker S."/>
            <person name="Barry K."/>
            <person name="Bills G."/>
            <person name="Bluhm B."/>
            <person name="Cannon C."/>
            <person name="Castanera R."/>
            <person name="Culley D."/>
            <person name="Daum C."/>
            <person name="Ezra D."/>
            <person name="Gonzalez J."/>
            <person name="Henrissat B."/>
            <person name="Kuo A."/>
            <person name="Liang C."/>
            <person name="Lipzen A."/>
            <person name="Lutzoni F."/>
            <person name="Magnuson J."/>
            <person name="Mondo S."/>
            <person name="Nolan M."/>
            <person name="Ohm R."/>
            <person name="Pangilinan J."/>
            <person name="Park H.-J."/>
            <person name="Ramirez L."/>
            <person name="Alfaro M."/>
            <person name="Sun H."/>
            <person name="Tritt A."/>
            <person name="Yoshinaga Y."/>
            <person name="Zwiers L.-H."/>
            <person name="Turgeon B."/>
            <person name="Goodwin S."/>
            <person name="Spatafora J."/>
            <person name="Crous P."/>
            <person name="Grigoriev I."/>
        </authorList>
    </citation>
    <scope>NUCLEOTIDE SEQUENCE</scope>
    <source>
        <strain evidence="1">ATCC 74209</strain>
    </source>
</reference>
<organism evidence="1 2">
    <name type="scientific">Delitschia confertaspora ATCC 74209</name>
    <dbReference type="NCBI Taxonomy" id="1513339"/>
    <lineage>
        <taxon>Eukaryota</taxon>
        <taxon>Fungi</taxon>
        <taxon>Dikarya</taxon>
        <taxon>Ascomycota</taxon>
        <taxon>Pezizomycotina</taxon>
        <taxon>Dothideomycetes</taxon>
        <taxon>Pleosporomycetidae</taxon>
        <taxon>Pleosporales</taxon>
        <taxon>Delitschiaceae</taxon>
        <taxon>Delitschia</taxon>
    </lineage>
</organism>
<protein>
    <submittedName>
        <fullName evidence="1">Uncharacterized protein</fullName>
    </submittedName>
</protein>
<accession>A0A9P4JFI3</accession>
<sequence>MHSASIFLYNVKSTFAPLTPHFLWPLRVHNFFIAIHAGSCASLRSAPEVDRFLHRTSLLLLRSFFSIPRLAKRAPSNGYIIFCDFTDNVRAETNRIRYYPGTLSTRGKSTDSSAGFGDCSSMITLNSVTLHRSSRCPLSIHWSRDPVPRVSPAKFVR</sequence>
<keyword evidence="2" id="KW-1185">Reference proteome</keyword>
<dbReference type="EMBL" id="ML994143">
    <property type="protein sequence ID" value="KAF2198451.1"/>
    <property type="molecule type" value="Genomic_DNA"/>
</dbReference>
<evidence type="ECO:0000313" key="1">
    <source>
        <dbReference type="EMBL" id="KAF2198451.1"/>
    </source>
</evidence>
<evidence type="ECO:0000313" key="2">
    <source>
        <dbReference type="Proteomes" id="UP000799536"/>
    </source>
</evidence>
<dbReference type="AlphaFoldDB" id="A0A9P4JFI3"/>